<dbReference type="InterPro" id="IPR041677">
    <property type="entry name" value="DNA2/NAM7_AAA_11"/>
</dbReference>
<dbReference type="RefSeq" id="WP_176159232.1">
    <property type="nucleotide sequence ID" value="NZ_FUYE01000003.1"/>
</dbReference>
<dbReference type="InterPro" id="IPR049468">
    <property type="entry name" value="Restrct_endonuc-II-like_dom"/>
</dbReference>
<accession>A0A1T4X4P7</accession>
<dbReference type="Pfam" id="PF13195">
    <property type="entry name" value="DUF4011"/>
    <property type="match status" value="1"/>
</dbReference>
<dbReference type="CDD" id="cd18808">
    <property type="entry name" value="SF1_C_Upf1"/>
    <property type="match status" value="1"/>
</dbReference>
<evidence type="ECO:0000259" key="2">
    <source>
        <dbReference type="Pfam" id="PF13087"/>
    </source>
</evidence>
<dbReference type="PANTHER" id="PTHR10887">
    <property type="entry name" value="DNA2/NAM7 HELICASE FAMILY"/>
    <property type="match status" value="1"/>
</dbReference>
<dbReference type="SUPFAM" id="SSF52540">
    <property type="entry name" value="P-loop containing nucleoside triphosphate hydrolases"/>
    <property type="match status" value="1"/>
</dbReference>
<keyword evidence="5" id="KW-1185">Reference proteome</keyword>
<reference evidence="5" key="1">
    <citation type="submission" date="2017-02" db="EMBL/GenBank/DDBJ databases">
        <authorList>
            <person name="Varghese N."/>
            <person name="Submissions S."/>
        </authorList>
    </citation>
    <scope>NUCLEOTIDE SEQUENCE [LARGE SCALE GENOMIC DNA]</scope>
    <source>
        <strain evidence="5">ATCC 700200</strain>
    </source>
</reference>
<protein>
    <recommendedName>
        <fullName evidence="6">AAA domain-containing protein</fullName>
    </recommendedName>
</protein>
<dbReference type="Pfam" id="PF13087">
    <property type="entry name" value="AAA_12"/>
    <property type="match status" value="1"/>
</dbReference>
<dbReference type="InterPro" id="IPR047187">
    <property type="entry name" value="SF1_C_Upf1"/>
</dbReference>
<organism evidence="4 5">
    <name type="scientific">Prosthecobacter debontii</name>
    <dbReference type="NCBI Taxonomy" id="48467"/>
    <lineage>
        <taxon>Bacteria</taxon>
        <taxon>Pseudomonadati</taxon>
        <taxon>Verrucomicrobiota</taxon>
        <taxon>Verrucomicrobiia</taxon>
        <taxon>Verrucomicrobiales</taxon>
        <taxon>Verrucomicrobiaceae</taxon>
        <taxon>Prosthecobacter</taxon>
    </lineage>
</organism>
<dbReference type="Gene3D" id="3.40.50.300">
    <property type="entry name" value="P-loop containing nucleotide triphosphate hydrolases"/>
    <property type="match status" value="3"/>
</dbReference>
<dbReference type="InterPro" id="IPR027417">
    <property type="entry name" value="P-loop_NTPase"/>
</dbReference>
<feature type="domain" description="DNA2/NAM7 helicase helicase" evidence="1">
    <location>
        <begin position="988"/>
        <end position="1028"/>
    </location>
</feature>
<feature type="domain" description="Restriction endonuclease type II-like" evidence="3">
    <location>
        <begin position="1334"/>
        <end position="1421"/>
    </location>
</feature>
<proteinExistence type="predicted"/>
<evidence type="ECO:0000259" key="3">
    <source>
        <dbReference type="Pfam" id="PF18741"/>
    </source>
</evidence>
<dbReference type="Pfam" id="PF13086">
    <property type="entry name" value="AAA_11"/>
    <property type="match status" value="1"/>
</dbReference>
<sequence>MILETMLQRLFASLVHGPSMNARPHRSRQRCDWMDFSLLQGLEPASALKTLLDKRKIEFPVKVPVFTAPSFPEAEWSDDQKQARDAYQKQTKLLKKLRDIADDALEYMNDHGESCLALGFPLISMPPAADEKSLRGSSSRVLAPLLLMPIQLQVRTGSRAGVTLECVGEGADLLVANPALLAWLERQTGKSFGEIYLDEEASDPWREVEELLGQINALLDLVPPPAFHHETVLEAVPMADKLPKSVSVLPSAVLGLFPLSNQSLLRDTRWMLENQPTLQEPVSAFLHPQALHDEAPETESADESVTVQGRDFAQEWLVSAADPCQANAVLASREAKALVVHGPPGTGKSQTITNMIADHLARGERVLFVCDKRTALDVVKYRLDATGLGDLCGVVHDPSADRKDFYMGLREQLENLADTPVPQDPRGQLQSVNDQLAALHLELESYRQKIHANSNPAERSFHDLLGQWLSHAAKADAPVFDKIPGLQLAEVEAAATTVDEMVRRAEKAGYPTNPFRDLLGIGLADFLTRSTRDTHAVFETLDAAAKQADADRPNVLIIPLDTAKPLVNQAAVRESAVALLREIAVSADLTLAGIIARVAAPKRQEWKRELPEVQAWLQQSETPLDRAMLSGARSAGVLTLAAANQHLAALQAWEPIAGSFFKKLFAGSAKKAATAALVPLGLSLDAGWQQGLAFYREVKSRLLVNDWLGRVTAAEVAWLDDGEMQTRVKLIQNTWELLDLFQTLGAADVLQAHLDDPTAVYRLADGLTQEVRWAQALHHLSQLVRQSGLFLAGVENGFIERWLGEEPAQQITHAWLVHLTSLEDIVRLQHALEQLPTLMQEPAKQMLREAVPAEDIQAAFIHQAVENLLRDRLHHDPALAAIDGERIEAAFDAFLRLSQDKVVHVRNYVRFLWVTHQRGRLLASTGSQLNKLGVGLRQRLYVRGKKALKLRQMLATGAEVEGGDPLFDLCPVWMASPSTVAQIFPRNAIFDVVIFDEASQCRLEEALPVLLRGHRVVIAGDQKQLPPTRFFESALADSGDSDAETAEELFYQQQQEAEDLLTAALNLDVREAYLDVHYRSRNEALIGFSNEQYYGSRLQPIPGHPRNKALSTPIRLHRVNGVYAERANVQEAEAAVNLIAELLAEPNPPSIGVACFNLTQKEAIHEALAKRVESDAEFARKYEAAKTRKGRDSFEGLFVKNLENVQGDERDVMIISTTFGPDTQGKFRRNFGALSQREGGRRLNVLVTRARDAVHVLTSIPTAEYTAVEAVPPGQIPNGRLQLYAYLRYAERLAEVFASYQEDLEKMRRDAKPELKAWETATPSRLATALGQAMLDRHETGIHIHWGNEGFCVDVACIHPLMPADVTVGVLTDFSRFHKTPDPIEWDIFRTRVLRTQGWEIQRLWSPVLFRRFEEMLQQVKAGHDRLSAPPSDKQIASMVE</sequence>
<dbReference type="Proteomes" id="UP000190774">
    <property type="component" value="Unassembled WGS sequence"/>
</dbReference>
<dbReference type="GO" id="GO:0004386">
    <property type="term" value="F:helicase activity"/>
    <property type="evidence" value="ECO:0007669"/>
    <property type="project" value="InterPro"/>
</dbReference>
<dbReference type="InterPro" id="IPR025103">
    <property type="entry name" value="DUF4011"/>
</dbReference>
<dbReference type="InterPro" id="IPR045055">
    <property type="entry name" value="DNA2/NAM7-like"/>
</dbReference>
<name>A0A1T4X4P7_9BACT</name>
<dbReference type="InterPro" id="IPR041679">
    <property type="entry name" value="DNA2/NAM7-like_C"/>
</dbReference>
<dbReference type="EMBL" id="FUYE01000003">
    <property type="protein sequence ID" value="SKA84427.1"/>
    <property type="molecule type" value="Genomic_DNA"/>
</dbReference>
<evidence type="ECO:0000313" key="4">
    <source>
        <dbReference type="EMBL" id="SKA84427.1"/>
    </source>
</evidence>
<dbReference type="STRING" id="48467.SAMN02745166_01014"/>
<gene>
    <name evidence="4" type="ORF">SAMN02745166_01014</name>
</gene>
<feature type="domain" description="DNA2/NAM7 helicase-like C-terminal" evidence="2">
    <location>
        <begin position="1068"/>
        <end position="1258"/>
    </location>
</feature>
<dbReference type="Pfam" id="PF18741">
    <property type="entry name" value="MTES_1575"/>
    <property type="match status" value="1"/>
</dbReference>
<evidence type="ECO:0000259" key="1">
    <source>
        <dbReference type="Pfam" id="PF13086"/>
    </source>
</evidence>
<evidence type="ECO:0000313" key="5">
    <source>
        <dbReference type="Proteomes" id="UP000190774"/>
    </source>
</evidence>
<evidence type="ECO:0008006" key="6">
    <source>
        <dbReference type="Google" id="ProtNLM"/>
    </source>
</evidence>